<dbReference type="Proteomes" id="UP000292702">
    <property type="component" value="Unassembled WGS sequence"/>
</dbReference>
<evidence type="ECO:0000259" key="2">
    <source>
        <dbReference type="PROSITE" id="PS50010"/>
    </source>
</evidence>
<dbReference type="GO" id="GO:0031267">
    <property type="term" value="F:small GTPase binding"/>
    <property type="evidence" value="ECO:0007669"/>
    <property type="project" value="TreeGrafter"/>
</dbReference>
<feature type="compositionally biased region" description="Pro residues" evidence="1">
    <location>
        <begin position="528"/>
        <end position="547"/>
    </location>
</feature>
<evidence type="ECO:0000313" key="4">
    <source>
        <dbReference type="Proteomes" id="UP000292702"/>
    </source>
</evidence>
<feature type="region of interest" description="Disordered" evidence="1">
    <location>
        <begin position="316"/>
        <end position="365"/>
    </location>
</feature>
<gene>
    <name evidence="3" type="ORF">EIP91_008444</name>
</gene>
<feature type="domain" description="DH" evidence="2">
    <location>
        <begin position="85"/>
        <end position="280"/>
    </location>
</feature>
<dbReference type="InterPro" id="IPR035899">
    <property type="entry name" value="DBL_dom_sf"/>
</dbReference>
<dbReference type="AlphaFoldDB" id="A0A4R0R2U7"/>
<accession>A0A4R0R2U7</accession>
<feature type="region of interest" description="Disordered" evidence="1">
    <location>
        <begin position="1"/>
        <end position="88"/>
    </location>
</feature>
<dbReference type="PANTHER" id="PTHR45924">
    <property type="entry name" value="FI17866P1"/>
    <property type="match status" value="1"/>
</dbReference>
<dbReference type="PROSITE" id="PS50010">
    <property type="entry name" value="DH_2"/>
    <property type="match status" value="1"/>
</dbReference>
<dbReference type="InterPro" id="IPR000219">
    <property type="entry name" value="DH_dom"/>
</dbReference>
<dbReference type="Gene3D" id="1.20.900.10">
    <property type="entry name" value="Dbl homology (DH) domain"/>
    <property type="match status" value="1"/>
</dbReference>
<feature type="compositionally biased region" description="Polar residues" evidence="1">
    <location>
        <begin position="62"/>
        <end position="71"/>
    </location>
</feature>
<feature type="compositionally biased region" description="Basic and acidic residues" evidence="1">
    <location>
        <begin position="9"/>
        <end position="26"/>
    </location>
</feature>
<evidence type="ECO:0000256" key="1">
    <source>
        <dbReference type="SAM" id="MobiDB-lite"/>
    </source>
</evidence>
<feature type="compositionally biased region" description="Low complexity" evidence="1">
    <location>
        <begin position="548"/>
        <end position="564"/>
    </location>
</feature>
<dbReference type="SUPFAM" id="SSF48065">
    <property type="entry name" value="DBL homology domain (DH-domain)"/>
    <property type="match status" value="1"/>
</dbReference>
<feature type="compositionally biased region" description="Pro residues" evidence="1">
    <location>
        <begin position="683"/>
        <end position="697"/>
    </location>
</feature>
<protein>
    <recommendedName>
        <fullName evidence="2">DH domain-containing protein</fullName>
    </recommendedName>
</protein>
<dbReference type="SMART" id="SM00325">
    <property type="entry name" value="RhoGEF"/>
    <property type="match status" value="1"/>
</dbReference>
<comment type="caution">
    <text evidence="3">The sequence shown here is derived from an EMBL/GenBank/DDBJ whole genome shotgun (WGS) entry which is preliminary data.</text>
</comment>
<proteinExistence type="predicted"/>
<feature type="region of interest" description="Disordered" evidence="1">
    <location>
        <begin position="636"/>
        <end position="705"/>
    </location>
</feature>
<reference evidence="3 4" key="1">
    <citation type="submission" date="2018-11" db="EMBL/GenBank/DDBJ databases">
        <title>Genome assembly of Steccherinum ochraceum LE-BIN_3174, the white-rot fungus of the Steccherinaceae family (The Residual Polyporoid clade, Polyporales, Basidiomycota).</title>
        <authorList>
            <person name="Fedorova T.V."/>
            <person name="Glazunova O.A."/>
            <person name="Landesman E.O."/>
            <person name="Moiseenko K.V."/>
            <person name="Psurtseva N.V."/>
            <person name="Savinova O.S."/>
            <person name="Shakhova N.V."/>
            <person name="Tyazhelova T.V."/>
            <person name="Vasina D.V."/>
        </authorList>
    </citation>
    <scope>NUCLEOTIDE SEQUENCE [LARGE SCALE GENOMIC DNA]</scope>
    <source>
        <strain evidence="3 4">LE-BIN_3174</strain>
    </source>
</reference>
<evidence type="ECO:0000313" key="3">
    <source>
        <dbReference type="EMBL" id="TCD61430.1"/>
    </source>
</evidence>
<feature type="compositionally biased region" description="Low complexity" evidence="1">
    <location>
        <begin position="667"/>
        <end position="682"/>
    </location>
</feature>
<feature type="region of interest" description="Disordered" evidence="1">
    <location>
        <begin position="521"/>
        <end position="604"/>
    </location>
</feature>
<dbReference type="OrthoDB" id="6244550at2759"/>
<dbReference type="GO" id="GO:0005085">
    <property type="term" value="F:guanyl-nucleotide exchange factor activity"/>
    <property type="evidence" value="ECO:0007669"/>
    <property type="project" value="InterPro"/>
</dbReference>
<name>A0A4R0R2U7_9APHY</name>
<dbReference type="PANTHER" id="PTHR45924:SF2">
    <property type="entry name" value="FI17866P1"/>
    <property type="match status" value="1"/>
</dbReference>
<feature type="compositionally biased region" description="Polar residues" evidence="1">
    <location>
        <begin position="45"/>
        <end position="54"/>
    </location>
</feature>
<sequence>MNGIPPRPPPRDDKLPPLPPSDHDDTAASFAPPPPSKGHALPPIDTTSSLSSLSVPDFDASQPMTPMTPSGLQPPRSPAADGKPKKVNPLTDLVETEKVYVDLLTGVIRKVAAAWSRSNLPPPELDSMFRSVEGVYRANRSLLSKLKEIGSNPSSPKALGDLLMRWIDDLETPYTTYSVKFHGGFDHWEPVISNPRLRTTLAMFSSSNPPPLPPSSDPHPPAPPIWTLDELFLLPRERLKYYRKLYSRLLKSTTPGRSDHRLLTGALDKLDSLLATVEQRSTIFVGGSPPPPASLPSPPAMEDEVVIDLRTRDSNGNALKGNFLPPVPSHRESDSTGGSGSFSSGGRLSQDTAPTSEDRGPISPMPVSAAELESRLSTDRTLDIFTMRPKQVKLQISPPTLTFTRELRIAADVVLSLVPRATNVEVVQERGHLFILTDLLLICERMTREDANRSGGPDMWLLYPPLAGKHLRVNLVEGSNTAFAVTILKKETLTVHTDSPQQRDRLMREFKECIETGASVAPSRNASVPPPVPALPPFNGGPPPPPHQAAGRSSSMSPPSRQMSLNNGGPPVPSMDSRVLSPPPPIGMGGFPPRSSSAAPVLQPGQVMPGPGFGPGQVMAPSFGPGQVMSPASPVGPGSIVGPPRGTSRAVTPGAPGESPRGPPPMGMSGPMGLPPRQGQPYGRPPGPGMGPSPPGPLQMVHTEA</sequence>
<keyword evidence="4" id="KW-1185">Reference proteome</keyword>
<dbReference type="EMBL" id="RWJN01000468">
    <property type="protein sequence ID" value="TCD61430.1"/>
    <property type="molecule type" value="Genomic_DNA"/>
</dbReference>
<organism evidence="3 4">
    <name type="scientific">Steccherinum ochraceum</name>
    <dbReference type="NCBI Taxonomy" id="92696"/>
    <lineage>
        <taxon>Eukaryota</taxon>
        <taxon>Fungi</taxon>
        <taxon>Dikarya</taxon>
        <taxon>Basidiomycota</taxon>
        <taxon>Agaricomycotina</taxon>
        <taxon>Agaricomycetes</taxon>
        <taxon>Polyporales</taxon>
        <taxon>Steccherinaceae</taxon>
        <taxon>Steccherinum</taxon>
    </lineage>
</organism>
<dbReference type="Pfam" id="PF00621">
    <property type="entry name" value="RhoGEF"/>
    <property type="match status" value="1"/>
</dbReference>